<evidence type="ECO:0000259" key="2">
    <source>
        <dbReference type="Pfam" id="PF20516"/>
    </source>
</evidence>
<evidence type="ECO:0000256" key="1">
    <source>
        <dbReference type="SAM" id="MobiDB-lite"/>
    </source>
</evidence>
<evidence type="ECO:0000313" key="4">
    <source>
        <dbReference type="Proteomes" id="UP001059893"/>
    </source>
</evidence>
<feature type="region of interest" description="Disordered" evidence="1">
    <location>
        <begin position="39"/>
        <end position="94"/>
    </location>
</feature>
<dbReference type="Pfam" id="PF20516">
    <property type="entry name" value="PDDEXK_12"/>
    <property type="match status" value="1"/>
</dbReference>
<dbReference type="EMBL" id="JABSND010000189">
    <property type="protein sequence ID" value="KAI6294725.1"/>
    <property type="molecule type" value="Genomic_DNA"/>
</dbReference>
<name>A0ABQ8NCB2_PYRGI</name>
<sequence>MLQYSPNCCCCRVDLWLNDCAVAETAAHSTTWSPPIFPNHHNIDMPDTPPPSSNLRSASPSKRRRLEADEDDAHFAEVDQTPRPTTRPITQPTFDPNRPVVLLGASHSHLQSLGSRTHSTGSGLSPTRKKRSTSPVKRTQDLLAMSKPIKMQSVSNREEQLPAEMLELCSRVEDITLLESPVVPPEARAALQQEIGKNRRLPPHWFLEEDTTTASEERRMAAAAAVYAELASLQKLKRVAKQCEEEAGSESDWTTCVYSNMLELATAGSKVQLVDITTARVAPEWQSTITSTLPGSSSASSASSASRRPYVTDDGGAAVVVTKMVDLALVLDEDEHTPLGSAIQDAIGSAPAGEKSINQSTYGRIALRPLGVAIETKARSDVEGGRVQLALWTAAWFARMQAWVARKPTEGMPLGLPVILVCGHSWELSFVCDRGEKLDFIHGFPIGGTKNLVGMYRLLAVLRVLVEWMDTKFRSFFNKLLDIA</sequence>
<proteinExistence type="predicted"/>
<comment type="caution">
    <text evidence="3">The sequence shown here is derived from an EMBL/GenBank/DDBJ whole genome shotgun (WGS) entry which is preliminary data.</text>
</comment>
<organism evidence="3 4">
    <name type="scientific">Pyricularia grisea</name>
    <name type="common">Crabgrass-specific blast fungus</name>
    <name type="synonym">Magnaporthe grisea</name>
    <dbReference type="NCBI Taxonomy" id="148305"/>
    <lineage>
        <taxon>Eukaryota</taxon>
        <taxon>Fungi</taxon>
        <taxon>Dikarya</taxon>
        <taxon>Ascomycota</taxon>
        <taxon>Pezizomycotina</taxon>
        <taxon>Sordariomycetes</taxon>
        <taxon>Sordariomycetidae</taxon>
        <taxon>Magnaporthales</taxon>
        <taxon>Pyriculariaceae</taxon>
        <taxon>Pyricularia</taxon>
    </lineage>
</organism>
<feature type="compositionally biased region" description="Low complexity" evidence="1">
    <location>
        <begin position="296"/>
        <end position="306"/>
    </location>
</feature>
<reference evidence="3" key="1">
    <citation type="submission" date="2021-01" db="EMBL/GenBank/DDBJ databases">
        <title>Deciphering the adaptive evolutionary patterns associated with biogeogrpahic diversity in the finger millet blast pathogen Magnaporthe oryzae in Eastern Africa.</title>
        <authorList>
            <person name="Onyema G."/>
            <person name="Shittu T.A."/>
            <person name="Dodsworth S."/>
            <person name="Devilliers S."/>
            <person name="Muthumeenakshi S."/>
            <person name="Sreenivasaprasad S."/>
        </authorList>
    </citation>
    <scope>NUCLEOTIDE SEQUENCE</scope>
    <source>
        <strain evidence="3">D15/s37</strain>
    </source>
</reference>
<dbReference type="InterPro" id="IPR046797">
    <property type="entry name" value="PDDEXK_12"/>
</dbReference>
<feature type="region of interest" description="Disordered" evidence="1">
    <location>
        <begin position="110"/>
        <end position="138"/>
    </location>
</feature>
<gene>
    <name evidence="3" type="ORF">MCOR33_008229</name>
</gene>
<feature type="compositionally biased region" description="Polar residues" evidence="1">
    <location>
        <begin position="110"/>
        <end position="125"/>
    </location>
</feature>
<feature type="region of interest" description="Disordered" evidence="1">
    <location>
        <begin position="289"/>
        <end position="310"/>
    </location>
</feature>
<evidence type="ECO:0000313" key="3">
    <source>
        <dbReference type="EMBL" id="KAI6294725.1"/>
    </source>
</evidence>
<dbReference type="Proteomes" id="UP001059893">
    <property type="component" value="Unassembled WGS sequence"/>
</dbReference>
<protein>
    <recommendedName>
        <fullName evidence="2">PD-(D/E)XK nuclease-like domain-containing protein</fullName>
    </recommendedName>
</protein>
<keyword evidence="4" id="KW-1185">Reference proteome</keyword>
<feature type="compositionally biased region" description="Low complexity" evidence="1">
    <location>
        <begin position="81"/>
        <end position="93"/>
    </location>
</feature>
<feature type="domain" description="PD-(D/E)XK nuclease-like" evidence="2">
    <location>
        <begin position="216"/>
        <end position="474"/>
    </location>
</feature>
<accession>A0ABQ8NCB2</accession>